<dbReference type="Proteomes" id="UP000004473">
    <property type="component" value="Unassembled WGS sequence"/>
</dbReference>
<organism evidence="1 2">
    <name type="scientific">Neisseria sicca VK64</name>
    <dbReference type="NCBI Taxonomy" id="1095748"/>
    <lineage>
        <taxon>Bacteria</taxon>
        <taxon>Pseudomonadati</taxon>
        <taxon>Pseudomonadota</taxon>
        <taxon>Betaproteobacteria</taxon>
        <taxon>Neisseriales</taxon>
        <taxon>Neisseriaceae</taxon>
        <taxon>Neisseria</taxon>
    </lineage>
</organism>
<dbReference type="EMBL" id="AJMT01000201">
    <property type="protein sequence ID" value="EIG24063.1"/>
    <property type="molecule type" value="Genomic_DNA"/>
</dbReference>
<sequence length="39" mass="4242">MTDGAVDTWCQSVKAGLMAGKQVLPKRKSSLSRRPPPFP</sequence>
<accession>I2NE02</accession>
<proteinExistence type="predicted"/>
<comment type="caution">
    <text evidence="1">The sequence shown here is derived from an EMBL/GenBank/DDBJ whole genome shotgun (WGS) entry which is preliminary data.</text>
</comment>
<gene>
    <name evidence="1" type="ORF">HMPREF1051_0131</name>
</gene>
<evidence type="ECO:0000313" key="1">
    <source>
        <dbReference type="EMBL" id="EIG24063.1"/>
    </source>
</evidence>
<evidence type="ECO:0000313" key="2">
    <source>
        <dbReference type="Proteomes" id="UP000004473"/>
    </source>
</evidence>
<dbReference type="AlphaFoldDB" id="I2NE02"/>
<protein>
    <submittedName>
        <fullName evidence="1">Uncharacterized protein</fullName>
    </submittedName>
</protein>
<name>I2NE02_NEISI</name>
<reference evidence="1 2" key="1">
    <citation type="submission" date="2012-04" db="EMBL/GenBank/DDBJ databases">
        <authorList>
            <person name="Harkins D.M."/>
            <person name="Madupu R."/>
            <person name="Durkin A.S."/>
            <person name="Torralba M."/>
            <person name="Methe B."/>
            <person name="Sutton G.G."/>
            <person name="Nelson K.E."/>
        </authorList>
    </citation>
    <scope>NUCLEOTIDE SEQUENCE [LARGE SCALE GENOMIC DNA]</scope>
    <source>
        <strain evidence="1 2">VK64</strain>
    </source>
</reference>